<proteinExistence type="predicted"/>
<name>A0A6N3CAN7_STASI</name>
<feature type="transmembrane region" description="Helical" evidence="1">
    <location>
        <begin position="125"/>
        <end position="149"/>
    </location>
</feature>
<keyword evidence="1" id="KW-1133">Transmembrane helix</keyword>
<reference evidence="2" key="1">
    <citation type="submission" date="2019-11" db="EMBL/GenBank/DDBJ databases">
        <authorList>
            <person name="Feng L."/>
        </authorList>
    </citation>
    <scope>NUCLEOTIDE SEQUENCE</scope>
    <source>
        <strain evidence="2">SsimulansLFYP27</strain>
    </source>
</reference>
<evidence type="ECO:0000256" key="1">
    <source>
        <dbReference type="SAM" id="Phobius"/>
    </source>
</evidence>
<dbReference type="AlphaFoldDB" id="A0A6N3CAN7"/>
<dbReference type="RefSeq" id="WP_002479973.1">
    <property type="nucleotide sequence ID" value="NZ_CACRUO010000031.1"/>
</dbReference>
<keyword evidence="1" id="KW-0472">Membrane</keyword>
<feature type="transmembrane region" description="Helical" evidence="1">
    <location>
        <begin position="210"/>
        <end position="231"/>
    </location>
</feature>
<feature type="transmembrane region" description="Helical" evidence="1">
    <location>
        <begin position="12"/>
        <end position="31"/>
    </location>
</feature>
<protein>
    <submittedName>
        <fullName evidence="2">Putative peptide export permease protein YydJ</fullName>
    </submittedName>
</protein>
<gene>
    <name evidence="2" type="primary">yydJ</name>
    <name evidence="2" type="ORF">SSLFYP27_01471</name>
</gene>
<feature type="transmembrane region" description="Helical" evidence="1">
    <location>
        <begin position="161"/>
        <end position="184"/>
    </location>
</feature>
<evidence type="ECO:0000313" key="2">
    <source>
        <dbReference type="EMBL" id="VYU12008.1"/>
    </source>
</evidence>
<accession>A0A6N3CAN7</accession>
<feature type="transmembrane region" description="Helical" evidence="1">
    <location>
        <begin position="98"/>
        <end position="119"/>
    </location>
</feature>
<sequence>MRLELRKTAFNKITLILGSLFLLLFVLGYGFTTFMNDGQSLSYGEYFFNTYTIAVETGFILFSFIIAYYFNKEYADQNILFYKLLGNTDFTFFYKKMFVIFLECFVFVCIGITVISLMFGNFSHYFFLIIMFSLLILQYILIIGTISILISKILISVIVSLIYWVISIVLVMLNPTIFGILAPFEASNVMYPNVDATLNGDTLALTSYDITLLIVYFFLLFAINFVVLFFARKRWLQLGL</sequence>
<keyword evidence="1" id="KW-0812">Transmembrane</keyword>
<feature type="transmembrane region" description="Helical" evidence="1">
    <location>
        <begin position="51"/>
        <end position="70"/>
    </location>
</feature>
<organism evidence="2">
    <name type="scientific">Staphylococcus simulans</name>
    <dbReference type="NCBI Taxonomy" id="1286"/>
    <lineage>
        <taxon>Bacteria</taxon>
        <taxon>Bacillati</taxon>
        <taxon>Bacillota</taxon>
        <taxon>Bacilli</taxon>
        <taxon>Bacillales</taxon>
        <taxon>Staphylococcaceae</taxon>
        <taxon>Staphylococcus</taxon>
    </lineage>
</organism>
<dbReference type="EMBL" id="CACRUO010000031">
    <property type="protein sequence ID" value="VYU12008.1"/>
    <property type="molecule type" value="Genomic_DNA"/>
</dbReference>